<reference evidence="5 6" key="1">
    <citation type="submission" date="2020-08" db="EMBL/GenBank/DDBJ databases">
        <title>Genomic Encyclopedia of Type Strains, Phase IV (KMG-IV): sequencing the most valuable type-strain genomes for metagenomic binning, comparative biology and taxonomic classification.</title>
        <authorList>
            <person name="Goeker M."/>
        </authorList>
    </citation>
    <scope>NUCLEOTIDE SEQUENCE [LARGE SCALE GENOMIC DNA]</scope>
    <source>
        <strain evidence="5 6">DSM 45385</strain>
    </source>
</reference>
<dbReference type="Proteomes" id="UP000568380">
    <property type="component" value="Unassembled WGS sequence"/>
</dbReference>
<feature type="signal peptide" evidence="4">
    <location>
        <begin position="1"/>
        <end position="27"/>
    </location>
</feature>
<dbReference type="Pfam" id="PF13416">
    <property type="entry name" value="SBP_bac_8"/>
    <property type="match status" value="1"/>
</dbReference>
<dbReference type="PANTHER" id="PTHR30061:SF50">
    <property type="entry name" value="MALTOSE_MALTODEXTRIN-BINDING PERIPLASMIC PROTEIN"/>
    <property type="match status" value="1"/>
</dbReference>
<dbReference type="EMBL" id="JACHIN010000021">
    <property type="protein sequence ID" value="MBB5084128.1"/>
    <property type="molecule type" value="Genomic_DNA"/>
</dbReference>
<dbReference type="RefSeq" id="WP_184973809.1">
    <property type="nucleotide sequence ID" value="NZ_JACHIN010000021.1"/>
</dbReference>
<keyword evidence="6" id="KW-1185">Reference proteome</keyword>
<dbReference type="GO" id="GO:0042956">
    <property type="term" value="P:maltodextrin transmembrane transport"/>
    <property type="evidence" value="ECO:0007669"/>
    <property type="project" value="TreeGrafter"/>
</dbReference>
<keyword evidence="2" id="KW-0813">Transport</keyword>
<dbReference type="CDD" id="cd13585">
    <property type="entry name" value="PBP2_TMBP_like"/>
    <property type="match status" value="1"/>
</dbReference>
<feature type="chain" id="PRO_5038511588" evidence="4">
    <location>
        <begin position="28"/>
        <end position="443"/>
    </location>
</feature>
<organism evidence="5 6">
    <name type="scientific">Nonomuraea endophytica</name>
    <dbReference type="NCBI Taxonomy" id="714136"/>
    <lineage>
        <taxon>Bacteria</taxon>
        <taxon>Bacillati</taxon>
        <taxon>Actinomycetota</taxon>
        <taxon>Actinomycetes</taxon>
        <taxon>Streptosporangiales</taxon>
        <taxon>Streptosporangiaceae</taxon>
        <taxon>Nonomuraea</taxon>
    </lineage>
</organism>
<dbReference type="AlphaFoldDB" id="A0A7W8EM78"/>
<gene>
    <name evidence="5" type="ORF">HNR40_009636</name>
</gene>
<name>A0A7W8EM78_9ACTN</name>
<dbReference type="PANTHER" id="PTHR30061">
    <property type="entry name" value="MALTOSE-BINDING PERIPLASMIC PROTEIN"/>
    <property type="match status" value="1"/>
</dbReference>
<dbReference type="SUPFAM" id="SSF53850">
    <property type="entry name" value="Periplasmic binding protein-like II"/>
    <property type="match status" value="1"/>
</dbReference>
<accession>A0A7W8EM78</accession>
<evidence type="ECO:0000256" key="1">
    <source>
        <dbReference type="ARBA" id="ARBA00008520"/>
    </source>
</evidence>
<dbReference type="GO" id="GO:0055052">
    <property type="term" value="C:ATP-binding cassette (ABC) transporter complex, substrate-binding subunit-containing"/>
    <property type="evidence" value="ECO:0007669"/>
    <property type="project" value="TreeGrafter"/>
</dbReference>
<dbReference type="InterPro" id="IPR006059">
    <property type="entry name" value="SBP"/>
</dbReference>
<comment type="caution">
    <text evidence="5">The sequence shown here is derived from an EMBL/GenBank/DDBJ whole genome shotgun (WGS) entry which is preliminary data.</text>
</comment>
<evidence type="ECO:0000256" key="2">
    <source>
        <dbReference type="ARBA" id="ARBA00022448"/>
    </source>
</evidence>
<keyword evidence="5" id="KW-0762">Sugar transport</keyword>
<proteinExistence type="inferred from homology"/>
<evidence type="ECO:0000313" key="6">
    <source>
        <dbReference type="Proteomes" id="UP000568380"/>
    </source>
</evidence>
<keyword evidence="3 4" id="KW-0732">Signal</keyword>
<evidence type="ECO:0000256" key="4">
    <source>
        <dbReference type="SAM" id="SignalP"/>
    </source>
</evidence>
<dbReference type="GO" id="GO:0015768">
    <property type="term" value="P:maltose transport"/>
    <property type="evidence" value="ECO:0007669"/>
    <property type="project" value="TreeGrafter"/>
</dbReference>
<dbReference type="PROSITE" id="PS51257">
    <property type="entry name" value="PROKAR_LIPOPROTEIN"/>
    <property type="match status" value="1"/>
</dbReference>
<evidence type="ECO:0000313" key="5">
    <source>
        <dbReference type="EMBL" id="MBB5084128.1"/>
    </source>
</evidence>
<protein>
    <submittedName>
        <fullName evidence="5">Multiple sugar transport system substrate-binding protein</fullName>
    </submittedName>
</protein>
<dbReference type="GO" id="GO:1901982">
    <property type="term" value="F:maltose binding"/>
    <property type="evidence" value="ECO:0007669"/>
    <property type="project" value="TreeGrafter"/>
</dbReference>
<comment type="similarity">
    <text evidence="1">Belongs to the bacterial solute-binding protein 1 family.</text>
</comment>
<sequence>MRTHAKYKVSCLLAAALVLTGCGSGPAGGDVEQDASAPLELWTRTTPGGPGEQGTIKLAAAFEKATGHKVKVTAIFDDFETKMQQRAAQKDLPDIVMNDVAQLGTMQSQGLLREIDLSKVAAAKDVSERALAAGKAVDGKQYGLPYSAQATALLIRKDWREKLGLKPPQSWADLAAMAKAFTEKDPDGNGEADTYGLAAPLSTKRGYASWYFSNFLWAAGGDFVADAGGGKYKPAMSTPESVAAMQWFRDLGCKDKVIQPGAVTMDTPPTNETFEAGKAGLYVVGPYLLPRFDKALGKDKYEVMAMPKGAKSAEVLAEGGAVYLMAGSPNQAAQDAFAAFAISAEGQKIGMEGEAAYIVQLPVNTTVDIAQVRPDPRWKTFAEAYQTSGRYAPSLPNWTPVRQASAETVNALVADCSLDLKAELGKLDTKLAAVLTEQGIAAS</sequence>
<dbReference type="Gene3D" id="3.40.190.10">
    <property type="entry name" value="Periplasmic binding protein-like II"/>
    <property type="match status" value="1"/>
</dbReference>
<evidence type="ECO:0000256" key="3">
    <source>
        <dbReference type="ARBA" id="ARBA00022729"/>
    </source>
</evidence>